<reference evidence="1" key="1">
    <citation type="submission" date="2022-12" db="EMBL/GenBank/DDBJ databases">
        <authorList>
            <person name="Webb A."/>
        </authorList>
    </citation>
    <scope>NUCLEOTIDE SEQUENCE</scope>
    <source>
        <strain evidence="1">Pd1</strain>
    </source>
</reference>
<keyword evidence="2" id="KW-1185">Reference proteome</keyword>
<dbReference type="Gene3D" id="3.40.50.720">
    <property type="entry name" value="NAD(P)-binding Rossmann-like Domain"/>
    <property type="match status" value="1"/>
</dbReference>
<protein>
    <recommendedName>
        <fullName evidence="3">Ketoreductase (KR) domain-containing protein</fullName>
    </recommendedName>
</protein>
<proteinExistence type="predicted"/>
<sequence length="73" mass="8462">MKRAVLVTGASRGFGRCLTLDFVRLLQTQTLDLYLWARSEHELNETARLAHIEWKTIEAIGEFTLLCTVRRLE</sequence>
<comment type="caution">
    <text evidence="1">The sequence shown here is derived from an EMBL/GenBank/DDBJ whole genome shotgun (WGS) entry which is preliminary data.</text>
</comment>
<gene>
    <name evidence="1" type="ORF">PDE001_LOCUS7238</name>
</gene>
<dbReference type="EMBL" id="CANTFM010001455">
    <property type="protein sequence ID" value="CAI5739566.1"/>
    <property type="molecule type" value="Genomic_DNA"/>
</dbReference>
<dbReference type="Proteomes" id="UP001162029">
    <property type="component" value="Unassembled WGS sequence"/>
</dbReference>
<dbReference type="InterPro" id="IPR036291">
    <property type="entry name" value="NAD(P)-bd_dom_sf"/>
</dbReference>
<dbReference type="SUPFAM" id="SSF51735">
    <property type="entry name" value="NAD(P)-binding Rossmann-fold domains"/>
    <property type="match status" value="1"/>
</dbReference>
<evidence type="ECO:0008006" key="3">
    <source>
        <dbReference type="Google" id="ProtNLM"/>
    </source>
</evidence>
<dbReference type="AlphaFoldDB" id="A0AAV0UW41"/>
<evidence type="ECO:0000313" key="1">
    <source>
        <dbReference type="EMBL" id="CAI5739566.1"/>
    </source>
</evidence>
<organism evidence="1 2">
    <name type="scientific">Peronospora destructor</name>
    <dbReference type="NCBI Taxonomy" id="86335"/>
    <lineage>
        <taxon>Eukaryota</taxon>
        <taxon>Sar</taxon>
        <taxon>Stramenopiles</taxon>
        <taxon>Oomycota</taxon>
        <taxon>Peronosporomycetes</taxon>
        <taxon>Peronosporales</taxon>
        <taxon>Peronosporaceae</taxon>
        <taxon>Peronospora</taxon>
    </lineage>
</organism>
<name>A0AAV0UW41_9STRA</name>
<accession>A0AAV0UW41</accession>
<evidence type="ECO:0000313" key="2">
    <source>
        <dbReference type="Proteomes" id="UP001162029"/>
    </source>
</evidence>